<protein>
    <recommendedName>
        <fullName evidence="1">Transposable element P transposase-like RNase H C-terminal domain-containing protein</fullName>
    </recommendedName>
</protein>
<reference evidence="2 3" key="1">
    <citation type="submission" date="2023-01" db="EMBL/GenBank/DDBJ databases">
        <authorList>
            <person name="Whitehead M."/>
        </authorList>
    </citation>
    <scope>NUCLEOTIDE SEQUENCE [LARGE SCALE GENOMIC DNA]</scope>
</reference>
<sequence length="247" mass="28481">MKQAPGQIKSMTGAYTANFLNHMNDLFDCLNSKCLYSSNPKMCALSEERPSQIQFLNEAKRLHENIKLVKPNTKYGYRLPCFDGLVWSINSITMLYSQQKNLQFTYLRTSRLNQDSVENTFALFRQRGGYNPNPTALTFRSTFSIQAKNNLFKASELYNCESDMDSNLLAHKSDSDSLLNYVKESDSDYTSTLNVDDEPFTNTNDNLEEENCEISLEMWANAYFAGYLGKSCFDHFKCLKRVDKFFK</sequence>
<dbReference type="Proteomes" id="UP001160148">
    <property type="component" value="Unassembled WGS sequence"/>
</dbReference>
<evidence type="ECO:0000259" key="1">
    <source>
        <dbReference type="Pfam" id="PF21789"/>
    </source>
</evidence>
<accession>A0AAV0WNW4</accession>
<dbReference type="InterPro" id="IPR048367">
    <property type="entry name" value="TNP-like_RNaseH_C"/>
</dbReference>
<organism evidence="2 3">
    <name type="scientific">Macrosiphum euphorbiae</name>
    <name type="common">potato aphid</name>
    <dbReference type="NCBI Taxonomy" id="13131"/>
    <lineage>
        <taxon>Eukaryota</taxon>
        <taxon>Metazoa</taxon>
        <taxon>Ecdysozoa</taxon>
        <taxon>Arthropoda</taxon>
        <taxon>Hexapoda</taxon>
        <taxon>Insecta</taxon>
        <taxon>Pterygota</taxon>
        <taxon>Neoptera</taxon>
        <taxon>Paraneoptera</taxon>
        <taxon>Hemiptera</taxon>
        <taxon>Sternorrhyncha</taxon>
        <taxon>Aphidomorpha</taxon>
        <taxon>Aphidoidea</taxon>
        <taxon>Aphididae</taxon>
        <taxon>Macrosiphini</taxon>
        <taxon>Macrosiphum</taxon>
    </lineage>
</organism>
<feature type="domain" description="Transposable element P transposase-like RNase H C-terminal" evidence="1">
    <location>
        <begin position="111"/>
        <end position="143"/>
    </location>
</feature>
<dbReference type="Pfam" id="PF21789">
    <property type="entry name" value="TNP-like_RNaseH_C"/>
    <property type="match status" value="1"/>
</dbReference>
<gene>
    <name evidence="2" type="ORF">MEUPH1_LOCUS13191</name>
</gene>
<proteinExistence type="predicted"/>
<comment type="caution">
    <text evidence="2">The sequence shown here is derived from an EMBL/GenBank/DDBJ whole genome shotgun (WGS) entry which is preliminary data.</text>
</comment>
<name>A0AAV0WNW4_9HEMI</name>
<keyword evidence="3" id="KW-1185">Reference proteome</keyword>
<evidence type="ECO:0000313" key="2">
    <source>
        <dbReference type="EMBL" id="CAI6357580.1"/>
    </source>
</evidence>
<dbReference type="EMBL" id="CARXXK010000002">
    <property type="protein sequence ID" value="CAI6357580.1"/>
    <property type="molecule type" value="Genomic_DNA"/>
</dbReference>
<evidence type="ECO:0000313" key="3">
    <source>
        <dbReference type="Proteomes" id="UP001160148"/>
    </source>
</evidence>
<dbReference type="AlphaFoldDB" id="A0AAV0WNW4"/>